<dbReference type="InterPro" id="IPR029063">
    <property type="entry name" value="SAM-dependent_MTases_sf"/>
</dbReference>
<evidence type="ECO:0000256" key="1">
    <source>
        <dbReference type="ARBA" id="ARBA00022490"/>
    </source>
</evidence>
<evidence type="ECO:0000256" key="3">
    <source>
        <dbReference type="ARBA" id="ARBA00022603"/>
    </source>
</evidence>
<evidence type="ECO:0000256" key="4">
    <source>
        <dbReference type="ARBA" id="ARBA00022679"/>
    </source>
</evidence>
<comment type="caution">
    <text evidence="6">Lacks conserved residue(s) required for the propagation of feature annotation.</text>
</comment>
<dbReference type="RefSeq" id="WP_065844177.1">
    <property type="nucleotide sequence ID" value="NZ_AABUZP020000015.1"/>
</dbReference>
<dbReference type="EMBL" id="AABQDW010000010">
    <property type="protein sequence ID" value="EAI5408280.1"/>
    <property type="molecule type" value="Genomic_DNA"/>
</dbReference>
<dbReference type="HAMAP" id="MF_00074">
    <property type="entry name" value="16SrRNA_methyltr_G"/>
    <property type="match status" value="1"/>
</dbReference>
<name>A0A5L8JX01_CAMFE</name>
<dbReference type="EMBL" id="AACCXK010000014">
    <property type="protein sequence ID" value="EAK0453503.1"/>
    <property type="molecule type" value="Genomic_DNA"/>
</dbReference>
<accession>A0A5L8JX01</accession>
<evidence type="ECO:0000313" key="10">
    <source>
        <dbReference type="Proteomes" id="UP000557842"/>
    </source>
</evidence>
<dbReference type="NCBIfam" id="TIGR00138">
    <property type="entry name" value="rsmG_gidB"/>
    <property type="match status" value="1"/>
</dbReference>
<dbReference type="Gene3D" id="3.40.50.150">
    <property type="entry name" value="Vaccinia Virus protein VP39"/>
    <property type="match status" value="1"/>
</dbReference>
<evidence type="ECO:0000256" key="2">
    <source>
        <dbReference type="ARBA" id="ARBA00022552"/>
    </source>
</evidence>
<evidence type="ECO:0000313" key="7">
    <source>
        <dbReference type="EMBL" id="EAI5408280.1"/>
    </source>
</evidence>
<feature type="binding site" evidence="6">
    <location>
        <position position="123"/>
    </location>
    <ligand>
        <name>S-adenosyl-L-methionine</name>
        <dbReference type="ChEBI" id="CHEBI:59789"/>
    </ligand>
</feature>
<comment type="function">
    <text evidence="6">Specifically methylates the N7 position of a guanine in 16S rRNA.</text>
</comment>
<dbReference type="EMBL" id="AACCXM010000006">
    <property type="protein sequence ID" value="EAK0469109.1"/>
    <property type="molecule type" value="Genomic_DNA"/>
</dbReference>
<proteinExistence type="inferred from homology"/>
<comment type="caution">
    <text evidence="9">The sequence shown here is derived from an EMBL/GenBank/DDBJ whole genome shotgun (WGS) entry which is preliminary data.</text>
</comment>
<comment type="subcellular location">
    <subcellularLocation>
        <location evidence="6">Cytoplasm</location>
    </subcellularLocation>
</comment>
<evidence type="ECO:0000256" key="5">
    <source>
        <dbReference type="ARBA" id="ARBA00022691"/>
    </source>
</evidence>
<dbReference type="SUPFAM" id="SSF53335">
    <property type="entry name" value="S-adenosyl-L-methionine-dependent methyltransferases"/>
    <property type="match status" value="1"/>
</dbReference>
<dbReference type="InterPro" id="IPR003682">
    <property type="entry name" value="rRNA_ssu_MeTfrase_G"/>
</dbReference>
<reference evidence="9 10" key="1">
    <citation type="submission" date="2018-05" db="EMBL/GenBank/DDBJ databases">
        <authorList>
            <consortium name="PulseNet: The National Subtyping Network for Foodborne Disease Surveillance"/>
            <person name="Tarr C.L."/>
            <person name="Trees E."/>
            <person name="Katz L.S."/>
            <person name="Carleton-Romer H.A."/>
            <person name="Stroika S."/>
            <person name="Kucerova Z."/>
            <person name="Roache K.F."/>
            <person name="Sabol A.L."/>
            <person name="Besser J."/>
            <person name="Gerner-Smidt P."/>
        </authorList>
    </citation>
    <scope>NUCLEOTIDE SEQUENCE</scope>
    <source>
        <strain evidence="8">2014D-0197</strain>
        <strain evidence="7 10">2016D-0221</strain>
        <strain evidence="9">D4313</strain>
    </source>
</reference>
<comment type="similarity">
    <text evidence="6">Belongs to the methyltransferase superfamily. RNA methyltransferase RsmG family.</text>
</comment>
<dbReference type="GO" id="GO:0070043">
    <property type="term" value="F:rRNA (guanine-N7-)-methyltransferase activity"/>
    <property type="evidence" value="ECO:0007669"/>
    <property type="project" value="UniProtKB-UniRule"/>
</dbReference>
<feature type="binding site" evidence="6">
    <location>
        <begin position="109"/>
        <end position="110"/>
    </location>
    <ligand>
        <name>S-adenosyl-L-methionine</name>
        <dbReference type="ChEBI" id="CHEBI:59789"/>
    </ligand>
</feature>
<dbReference type="AlphaFoldDB" id="A0A5L8JX01"/>
<sequence>MNLPDNFWNKVSEFEIILKQFNKIHSLTNYRDIKPVVEDSIKPLEFLDFNPKIVIDVGSGAGFPAIFLSLILNSSEFHLYEPIAKKSSFLSYVGAALNLKNITVHPSKIESCQKIKADLITSRALSKTLFLIEICRGFYDENTTFLLYKGDGAKEEISNLKCKNSIISSGKRNYLFLKGVKC</sequence>
<keyword evidence="5 6" id="KW-0949">S-adenosyl-L-methionine</keyword>
<dbReference type="Proteomes" id="UP000557842">
    <property type="component" value="Unassembled WGS sequence"/>
</dbReference>
<keyword evidence="1 6" id="KW-0963">Cytoplasm</keyword>
<protein>
    <recommendedName>
        <fullName evidence="6">Ribosomal RNA small subunit methyltransferase G</fullName>
        <ecNumber evidence="6">2.1.1.-</ecNumber>
    </recommendedName>
    <alternativeName>
        <fullName evidence="6">16S rRNA 7-methylguanosine methyltransferase</fullName>
        <shortName evidence="6">16S rRNA m7G methyltransferase</shortName>
    </alternativeName>
</protein>
<dbReference type="PANTHER" id="PTHR31760:SF0">
    <property type="entry name" value="S-ADENOSYL-L-METHIONINE-DEPENDENT METHYLTRANSFERASES SUPERFAMILY PROTEIN"/>
    <property type="match status" value="1"/>
</dbReference>
<keyword evidence="2 6" id="KW-0698">rRNA processing</keyword>
<keyword evidence="3 6" id="KW-0489">Methyltransferase</keyword>
<feature type="binding site" evidence="6">
    <location>
        <position position="63"/>
    </location>
    <ligand>
        <name>S-adenosyl-L-methionine</name>
        <dbReference type="ChEBI" id="CHEBI:59789"/>
    </ligand>
</feature>
<evidence type="ECO:0000313" key="8">
    <source>
        <dbReference type="EMBL" id="EAK0453503.1"/>
    </source>
</evidence>
<dbReference type="PANTHER" id="PTHR31760">
    <property type="entry name" value="S-ADENOSYL-L-METHIONINE-DEPENDENT METHYLTRANSFERASES SUPERFAMILY PROTEIN"/>
    <property type="match status" value="1"/>
</dbReference>
<keyword evidence="4 6" id="KW-0808">Transferase</keyword>
<dbReference type="EC" id="2.1.1.-" evidence="6"/>
<dbReference type="GO" id="GO:0005829">
    <property type="term" value="C:cytosol"/>
    <property type="evidence" value="ECO:0007669"/>
    <property type="project" value="TreeGrafter"/>
</dbReference>
<gene>
    <name evidence="6 9" type="primary">rsmG</name>
    <name evidence="8" type="ORF">AAH17_07560</name>
    <name evidence="9" type="ORF">AAH24_07030</name>
    <name evidence="7" type="ORF">BVH53_06160</name>
</gene>
<evidence type="ECO:0000313" key="9">
    <source>
        <dbReference type="EMBL" id="EAK0469109.1"/>
    </source>
</evidence>
<dbReference type="PIRSF" id="PIRSF003078">
    <property type="entry name" value="GidB"/>
    <property type="match status" value="1"/>
</dbReference>
<feature type="binding site" evidence="6">
    <location>
        <position position="58"/>
    </location>
    <ligand>
        <name>S-adenosyl-L-methionine</name>
        <dbReference type="ChEBI" id="CHEBI:59789"/>
    </ligand>
</feature>
<organism evidence="9">
    <name type="scientific">Campylobacter fetus</name>
    <dbReference type="NCBI Taxonomy" id="196"/>
    <lineage>
        <taxon>Bacteria</taxon>
        <taxon>Pseudomonadati</taxon>
        <taxon>Campylobacterota</taxon>
        <taxon>Epsilonproteobacteria</taxon>
        <taxon>Campylobacterales</taxon>
        <taxon>Campylobacteraceae</taxon>
        <taxon>Campylobacter</taxon>
    </lineage>
</organism>
<dbReference type="Pfam" id="PF02527">
    <property type="entry name" value="GidB"/>
    <property type="match status" value="1"/>
</dbReference>
<evidence type="ECO:0000256" key="6">
    <source>
        <dbReference type="HAMAP-Rule" id="MF_00074"/>
    </source>
</evidence>